<evidence type="ECO:0000313" key="12">
    <source>
        <dbReference type="EMBL" id="EFI35285.1"/>
    </source>
</evidence>
<evidence type="ECO:0000256" key="4">
    <source>
        <dbReference type="ARBA" id="ARBA00022452"/>
    </source>
</evidence>
<evidence type="ECO:0000313" key="13">
    <source>
        <dbReference type="Proteomes" id="UP000005496"/>
    </source>
</evidence>
<dbReference type="InterPro" id="IPR050810">
    <property type="entry name" value="Bact_Secretion_Sys_Channel"/>
</dbReference>
<dbReference type="InterPro" id="IPR001775">
    <property type="entry name" value="GspD/PilQ"/>
</dbReference>
<comment type="subcellular location">
    <subcellularLocation>
        <location evidence="1">Cell outer membrane</location>
    </subcellularLocation>
</comment>
<dbReference type="Gene3D" id="3.30.1370.120">
    <property type="match status" value="3"/>
</dbReference>
<dbReference type="RefSeq" id="WP_008868417.1">
    <property type="nucleotide sequence ID" value="NZ_ACJN02000001.1"/>
</dbReference>
<keyword evidence="13" id="KW-1185">Reference proteome</keyword>
<comment type="caution">
    <text evidence="12">The sequence shown here is derived from an EMBL/GenBank/DDBJ whole genome shotgun (WGS) entry which is preliminary data.</text>
</comment>
<evidence type="ECO:0000256" key="1">
    <source>
        <dbReference type="ARBA" id="ARBA00004442"/>
    </source>
</evidence>
<dbReference type="Proteomes" id="UP000005496">
    <property type="component" value="Unassembled WGS sequence"/>
</dbReference>
<keyword evidence="8" id="KW-0998">Cell outer membrane</keyword>
<sequence>MKFIFLLVILFLCSSCAAMDPEIKSLAREPVAYPQKEEVPEHFEMPAVQPEPVLKPDVTEAELLNQRLQEIIAASPLGTTMDIFAPAEEFDPAEARDVSFSFYDADLVEVIRVFMQLLEEDYLIHPGVSGRVSLFVKDRFNARQMLGVLEGVLRVNNAAMIRSDQILEFLPLSRVPGHIPGELIILPDREELPRRGQIIQGFGLDFIAAQEMVNIIEPHLSGDARVYAHEEKGVLLVSDYPHSLEKVSRLISLFDESIFADVLARVYPLRYIEAGEAAQKLENILERFGMDRDRVGRQARVSFLPLERLNMVLAVTRSETVLSFVQAWVEGLDRPVPEHILGSAGENIYVYYVQYGDAEEIVESLRGVFDQGVEADSEVGREAVSEVASEDDQDVFAPGMVSGELAGPVRFTVDRATNSIITRCRAPDYARVLSVMEKLDLYPKQVLIEVIIAEVRLSDATKMGVDWQYILSFGDRLSGELRFDPAADALPGAGGVFRVESSRRLKAALYAAVDDAKLQILSTPTLLASDNRPATINIGDQVPFPTSTRQRLDDTDTSEVIDTTIQYRDTGIILRVTPKINRHGMVRMEIVQEVSSLTARRVEGITAPVINTRHAETTLAVDDQETIVIAGLMEQERSRGYSGVPGFRRIPVVKHLFGTSETRFENTELLVFITPHVIMSREDSGFLTRNFLTRLEELKERMK</sequence>
<dbReference type="Pfam" id="PF21305">
    <property type="entry name" value="type_II_gspD_N0"/>
    <property type="match status" value="1"/>
</dbReference>
<gene>
    <name evidence="12" type="ORF">Dthio_PD2699</name>
</gene>
<evidence type="ECO:0000256" key="5">
    <source>
        <dbReference type="ARBA" id="ARBA00022692"/>
    </source>
</evidence>
<feature type="domain" description="Type II/III secretion system secretin-like" evidence="10">
    <location>
        <begin position="514"/>
        <end position="678"/>
    </location>
</feature>
<evidence type="ECO:0000256" key="8">
    <source>
        <dbReference type="ARBA" id="ARBA00023237"/>
    </source>
</evidence>
<dbReference type="GO" id="GO:0015628">
    <property type="term" value="P:protein secretion by the type II secretion system"/>
    <property type="evidence" value="ECO:0007669"/>
    <property type="project" value="InterPro"/>
</dbReference>
<organism evidence="12 13">
    <name type="scientific">Desulfonatronospira thiodismutans ASO3-1</name>
    <dbReference type="NCBI Taxonomy" id="555779"/>
    <lineage>
        <taxon>Bacteria</taxon>
        <taxon>Pseudomonadati</taxon>
        <taxon>Thermodesulfobacteriota</taxon>
        <taxon>Desulfovibrionia</taxon>
        <taxon>Desulfovibrionales</taxon>
        <taxon>Desulfonatronovibrionaceae</taxon>
        <taxon>Desulfonatronospira</taxon>
    </lineage>
</organism>
<keyword evidence="4" id="KW-1134">Transmembrane beta strand</keyword>
<feature type="signal peptide" evidence="9">
    <location>
        <begin position="1"/>
        <end position="17"/>
    </location>
</feature>
<evidence type="ECO:0000256" key="6">
    <source>
        <dbReference type="ARBA" id="ARBA00022927"/>
    </source>
</evidence>
<dbReference type="PANTHER" id="PTHR30332:SF25">
    <property type="entry name" value="SECRETIN XPSD"/>
    <property type="match status" value="1"/>
</dbReference>
<dbReference type="PRINTS" id="PR00811">
    <property type="entry name" value="BCTERIALGSPD"/>
</dbReference>
<keyword evidence="3" id="KW-0813">Transport</keyword>
<feature type="chain" id="PRO_5003088222" evidence="9">
    <location>
        <begin position="18"/>
        <end position="703"/>
    </location>
</feature>
<dbReference type="InterPro" id="IPR013356">
    <property type="entry name" value="T2SS_GspD"/>
</dbReference>
<dbReference type="PANTHER" id="PTHR30332">
    <property type="entry name" value="PROBABLE GENERAL SECRETION PATHWAY PROTEIN D"/>
    <property type="match status" value="1"/>
</dbReference>
<dbReference type="NCBIfam" id="TIGR02517">
    <property type="entry name" value="type_II_gspD"/>
    <property type="match status" value="1"/>
</dbReference>
<comment type="similarity">
    <text evidence="2">Belongs to the bacterial secretin family. GSP D subfamily.</text>
</comment>
<feature type="domain" description="GspD-like N0" evidence="11">
    <location>
        <begin position="101"/>
        <end position="165"/>
    </location>
</feature>
<evidence type="ECO:0000256" key="2">
    <source>
        <dbReference type="ARBA" id="ARBA00006980"/>
    </source>
</evidence>
<evidence type="ECO:0000259" key="10">
    <source>
        <dbReference type="Pfam" id="PF00263"/>
    </source>
</evidence>
<dbReference type="eggNOG" id="COG1450">
    <property type="taxonomic scope" value="Bacteria"/>
</dbReference>
<evidence type="ECO:0000259" key="11">
    <source>
        <dbReference type="Pfam" id="PF21305"/>
    </source>
</evidence>
<keyword evidence="7" id="KW-0472">Membrane</keyword>
<proteinExistence type="inferred from homology"/>
<dbReference type="GO" id="GO:0009279">
    <property type="term" value="C:cell outer membrane"/>
    <property type="evidence" value="ECO:0007669"/>
    <property type="project" value="UniProtKB-SubCell"/>
</dbReference>
<evidence type="ECO:0000256" key="3">
    <source>
        <dbReference type="ARBA" id="ARBA00022448"/>
    </source>
</evidence>
<keyword evidence="6" id="KW-0653">Protein transport</keyword>
<keyword evidence="9" id="KW-0732">Signal</keyword>
<dbReference type="AlphaFoldDB" id="D6SKS4"/>
<dbReference type="Pfam" id="PF00263">
    <property type="entry name" value="Secretin"/>
    <property type="match status" value="1"/>
</dbReference>
<evidence type="ECO:0000256" key="7">
    <source>
        <dbReference type="ARBA" id="ARBA00023136"/>
    </source>
</evidence>
<name>D6SKS4_9BACT</name>
<evidence type="ECO:0000256" key="9">
    <source>
        <dbReference type="SAM" id="SignalP"/>
    </source>
</evidence>
<reference evidence="12" key="1">
    <citation type="submission" date="2010-05" db="EMBL/GenBank/DDBJ databases">
        <title>The draft genome of Desulfonatronospira thiodismutans ASO3-1.</title>
        <authorList>
            <consortium name="US DOE Joint Genome Institute (JGI-PGF)"/>
            <person name="Lucas S."/>
            <person name="Copeland A."/>
            <person name="Lapidus A."/>
            <person name="Cheng J.-F."/>
            <person name="Bruce D."/>
            <person name="Goodwin L."/>
            <person name="Pitluck S."/>
            <person name="Chertkov O."/>
            <person name="Brettin T."/>
            <person name="Detter J.C."/>
            <person name="Han C."/>
            <person name="Land M.L."/>
            <person name="Hauser L."/>
            <person name="Kyrpides N."/>
            <person name="Mikhailova N."/>
            <person name="Muyzer G."/>
            <person name="Woyke T."/>
        </authorList>
    </citation>
    <scope>NUCLEOTIDE SEQUENCE [LARGE SCALE GENOMIC DNA]</scope>
    <source>
        <strain evidence="12">ASO3-1</strain>
    </source>
</reference>
<dbReference type="InterPro" id="IPR004846">
    <property type="entry name" value="T2SS/T3SS_dom"/>
</dbReference>
<dbReference type="InterPro" id="IPR049371">
    <property type="entry name" value="GspD-like_N0"/>
</dbReference>
<keyword evidence="5" id="KW-0812">Transmembrane</keyword>
<dbReference type="InterPro" id="IPR038591">
    <property type="entry name" value="NolW-like_sf"/>
</dbReference>
<dbReference type="OrthoDB" id="9775455at2"/>
<protein>
    <submittedName>
        <fullName evidence="12">General secretion pathway protein D</fullName>
    </submittedName>
</protein>
<dbReference type="GO" id="GO:0015627">
    <property type="term" value="C:type II protein secretion system complex"/>
    <property type="evidence" value="ECO:0007669"/>
    <property type="project" value="InterPro"/>
</dbReference>
<dbReference type="EMBL" id="ACJN02000001">
    <property type="protein sequence ID" value="EFI35285.1"/>
    <property type="molecule type" value="Genomic_DNA"/>
</dbReference>
<accession>D6SKS4</accession>